<evidence type="ECO:0000313" key="2">
    <source>
        <dbReference type="Proteomes" id="UP000476411"/>
    </source>
</evidence>
<proteinExistence type="predicted"/>
<dbReference type="Proteomes" id="UP000476411">
    <property type="component" value="Chromosome"/>
</dbReference>
<dbReference type="KEGG" id="chih:GWR21_02360"/>
<dbReference type="RefSeq" id="WP_162330179.1">
    <property type="nucleotide sequence ID" value="NZ_CP048113.1"/>
</dbReference>
<reference evidence="1 2" key="1">
    <citation type="submission" date="2020-01" db="EMBL/GenBank/DDBJ databases">
        <title>Complete genome sequence of Chitinophaga sp. H33E-04 isolated from quinoa roots.</title>
        <authorList>
            <person name="Weon H.-Y."/>
            <person name="Lee S.A."/>
        </authorList>
    </citation>
    <scope>NUCLEOTIDE SEQUENCE [LARGE SCALE GENOMIC DNA]</scope>
    <source>
        <strain evidence="1 2">H33E-04</strain>
    </source>
</reference>
<sequence>MKYYPAYIILLMLCLVNTVFGQQKVLTPVQKDSIIQILTTTASTDQQYRSQLESVQSKYGGDSPEMKTLFRKMAVADSLNLLKVAAIIDQFGWLGADEIGREGNTTLFMVIQHAGIQAQDKYLPVMRAAAANGKAALKSLALLEDRVALHHGKRQLYGSQVIWDMRTNHYQVAPLEDPEQVDKRRATMGLPSMAEYLSPFDMKWDAAQYAKELPAIEADFFKKQVKN</sequence>
<keyword evidence="2" id="KW-1185">Reference proteome</keyword>
<evidence type="ECO:0000313" key="1">
    <source>
        <dbReference type="EMBL" id="QHS58476.1"/>
    </source>
</evidence>
<accession>A0A6B9Z917</accession>
<dbReference type="InterPro" id="IPR046732">
    <property type="entry name" value="DUF6624"/>
</dbReference>
<dbReference type="EMBL" id="CP048113">
    <property type="protein sequence ID" value="QHS58476.1"/>
    <property type="molecule type" value="Genomic_DNA"/>
</dbReference>
<protein>
    <submittedName>
        <fullName evidence="1">Uncharacterized protein</fullName>
    </submittedName>
</protein>
<organism evidence="1 2">
    <name type="scientific">Chitinophaga agri</name>
    <dbReference type="NCBI Taxonomy" id="2703787"/>
    <lineage>
        <taxon>Bacteria</taxon>
        <taxon>Pseudomonadati</taxon>
        <taxon>Bacteroidota</taxon>
        <taxon>Chitinophagia</taxon>
        <taxon>Chitinophagales</taxon>
        <taxon>Chitinophagaceae</taxon>
        <taxon>Chitinophaga</taxon>
    </lineage>
</organism>
<name>A0A6B9Z917_9BACT</name>
<dbReference type="AlphaFoldDB" id="A0A6B9Z917"/>
<dbReference type="Pfam" id="PF20329">
    <property type="entry name" value="DUF6624"/>
    <property type="match status" value="1"/>
</dbReference>
<gene>
    <name evidence="1" type="ORF">GWR21_02360</name>
</gene>